<dbReference type="SMART" id="SM01118">
    <property type="entry name" value="CYTH"/>
    <property type="match status" value="1"/>
</dbReference>
<dbReference type="PANTHER" id="PTHR39339">
    <property type="entry name" value="SLR1444 PROTEIN"/>
    <property type="match status" value="1"/>
</dbReference>
<sequence>MSSQQVERERTFALSDGQQLPDLDGLLRTGRSQVHRMRAVYLDTADLLLIRHRVTLRRREGGPDEGWHAKLPRPDGSRLELHAAMTQGPGRTRVPAGHLRAVAAALGPAWPTGVEATLLPVATLLTERTQTDLLDDGGSVVATLCDDRVVALPEDRRWRELEVELVPAAVDDALLDEVSERFAAQGVLPSDSPSKLGRALGKRPDRAARGESLRSRDPAAAVLHSYLSTQVAGIVGREEDLRADAPDAVHKARVATRRLRSALRTFDRLLDREVTDPLRDEVAWLAGLLGAPRDAEVVRDRVLGRLEGLPPELVVGDVVGLARACLTEEHARAHEALVEGMSGERYLALTDSLLDLLADPPWRGRAGRRADEVLPALVEKAAGRVARSVRRTRAHDDPDGPEALRERHVTRRRAKAVRYAWEALAPALGPDAAESARRWEEVTEVLGELQDVVVARARLLELAATAEHAGVPSFSLGVVAGEDRVAVADLTARGDEAVDRALQP</sequence>
<dbReference type="Pfam" id="PF05235">
    <property type="entry name" value="CHAD"/>
    <property type="match status" value="1"/>
</dbReference>
<dbReference type="SMART" id="SM00880">
    <property type="entry name" value="CHAD"/>
    <property type="match status" value="1"/>
</dbReference>
<dbReference type="InterPro" id="IPR033469">
    <property type="entry name" value="CYTH-like_dom_sf"/>
</dbReference>
<dbReference type="PROSITE" id="PS51708">
    <property type="entry name" value="CHAD"/>
    <property type="match status" value="1"/>
</dbReference>
<feature type="compositionally biased region" description="Basic and acidic residues" evidence="1">
    <location>
        <begin position="394"/>
        <end position="407"/>
    </location>
</feature>
<dbReference type="CDD" id="cd07374">
    <property type="entry name" value="CYTH-like_Pase"/>
    <property type="match status" value="1"/>
</dbReference>
<dbReference type="Proteomes" id="UP001589613">
    <property type="component" value="Unassembled WGS sequence"/>
</dbReference>
<dbReference type="RefSeq" id="WP_181409430.1">
    <property type="nucleotide sequence ID" value="NZ_JBHMAX010000015.1"/>
</dbReference>
<organism evidence="3 4">
    <name type="scientific">Ornithinimicrobium kibberense</name>
    <dbReference type="NCBI Taxonomy" id="282060"/>
    <lineage>
        <taxon>Bacteria</taxon>
        <taxon>Bacillati</taxon>
        <taxon>Actinomycetota</taxon>
        <taxon>Actinomycetes</taxon>
        <taxon>Micrococcales</taxon>
        <taxon>Ornithinimicrobiaceae</taxon>
        <taxon>Ornithinimicrobium</taxon>
    </lineage>
</organism>
<dbReference type="EMBL" id="JBHMAX010000015">
    <property type="protein sequence ID" value="MFB9731876.1"/>
    <property type="molecule type" value="Genomic_DNA"/>
</dbReference>
<gene>
    <name evidence="3" type="ORF">ACFFN0_07460</name>
</gene>
<dbReference type="InterPro" id="IPR038186">
    <property type="entry name" value="CHAD_dom_sf"/>
</dbReference>
<dbReference type="SUPFAM" id="SSF55154">
    <property type="entry name" value="CYTH-like phosphatases"/>
    <property type="match status" value="1"/>
</dbReference>
<evidence type="ECO:0000313" key="3">
    <source>
        <dbReference type="EMBL" id="MFB9731876.1"/>
    </source>
</evidence>
<dbReference type="Pfam" id="PF01928">
    <property type="entry name" value="CYTH"/>
    <property type="match status" value="1"/>
</dbReference>
<dbReference type="InterPro" id="IPR023577">
    <property type="entry name" value="CYTH_domain"/>
</dbReference>
<dbReference type="InterPro" id="IPR007899">
    <property type="entry name" value="CHAD_dom"/>
</dbReference>
<feature type="compositionally biased region" description="Basic and acidic residues" evidence="1">
    <location>
        <begin position="202"/>
        <end position="216"/>
    </location>
</feature>
<protein>
    <submittedName>
        <fullName evidence="3">CHAD domain-containing protein</fullName>
    </submittedName>
</protein>
<accession>A0ABV5V256</accession>
<dbReference type="Gene3D" id="1.40.20.10">
    <property type="entry name" value="CHAD domain"/>
    <property type="match status" value="1"/>
</dbReference>
<keyword evidence="4" id="KW-1185">Reference proteome</keyword>
<feature type="region of interest" description="Disordered" evidence="1">
    <location>
        <begin position="193"/>
        <end position="216"/>
    </location>
</feature>
<dbReference type="Gene3D" id="2.40.320.10">
    <property type="entry name" value="Hypothetical Protein Pfu-838710-001"/>
    <property type="match status" value="1"/>
</dbReference>
<dbReference type="PANTHER" id="PTHR39339:SF1">
    <property type="entry name" value="CHAD DOMAIN-CONTAINING PROTEIN"/>
    <property type="match status" value="1"/>
</dbReference>
<feature type="region of interest" description="Disordered" evidence="1">
    <location>
        <begin position="388"/>
        <end position="408"/>
    </location>
</feature>
<evidence type="ECO:0000256" key="1">
    <source>
        <dbReference type="SAM" id="MobiDB-lite"/>
    </source>
</evidence>
<feature type="domain" description="CHAD" evidence="2">
    <location>
        <begin position="216"/>
        <end position="504"/>
    </location>
</feature>
<evidence type="ECO:0000313" key="4">
    <source>
        <dbReference type="Proteomes" id="UP001589613"/>
    </source>
</evidence>
<evidence type="ECO:0000259" key="2">
    <source>
        <dbReference type="PROSITE" id="PS51708"/>
    </source>
</evidence>
<reference evidence="3 4" key="1">
    <citation type="submission" date="2024-09" db="EMBL/GenBank/DDBJ databases">
        <authorList>
            <person name="Sun Q."/>
            <person name="Mori K."/>
        </authorList>
    </citation>
    <scope>NUCLEOTIDE SEQUENCE [LARGE SCALE GENOMIC DNA]</scope>
    <source>
        <strain evidence="3 4">JCM 12763</strain>
    </source>
</reference>
<comment type="caution">
    <text evidence="3">The sequence shown here is derived from an EMBL/GenBank/DDBJ whole genome shotgun (WGS) entry which is preliminary data.</text>
</comment>
<name>A0ABV5V256_9MICO</name>
<proteinExistence type="predicted"/>